<evidence type="ECO:0008006" key="8">
    <source>
        <dbReference type="Google" id="ProtNLM"/>
    </source>
</evidence>
<dbReference type="RefSeq" id="XP_022670885.1">
    <property type="nucleotide sequence ID" value="XM_022815150.1"/>
</dbReference>
<evidence type="ECO:0000313" key="7">
    <source>
        <dbReference type="Proteomes" id="UP000594260"/>
    </source>
</evidence>
<keyword evidence="3" id="KW-0805">Transcription regulation</keyword>
<evidence type="ECO:0000256" key="1">
    <source>
        <dbReference type="ARBA" id="ARBA00004123"/>
    </source>
</evidence>
<dbReference type="GeneID" id="111254379"/>
<evidence type="ECO:0000256" key="5">
    <source>
        <dbReference type="ARBA" id="ARBA00023242"/>
    </source>
</evidence>
<evidence type="ECO:0000256" key="3">
    <source>
        <dbReference type="ARBA" id="ARBA00023015"/>
    </source>
</evidence>
<proteinExistence type="inferred from homology"/>
<comment type="similarity">
    <text evidence="2">Belongs to the Mediator complex subunit 27 family.</text>
</comment>
<dbReference type="PANTHER" id="PTHR13130:SF4">
    <property type="entry name" value="MEDIATOR OF RNA POLYMERASE II TRANSCRIPTION SUBUNIT 27"/>
    <property type="match status" value="1"/>
</dbReference>
<dbReference type="InterPro" id="IPR021627">
    <property type="entry name" value="Mediator_Med27"/>
</dbReference>
<evidence type="ECO:0000256" key="4">
    <source>
        <dbReference type="ARBA" id="ARBA00023163"/>
    </source>
</evidence>
<keyword evidence="4" id="KW-0804">Transcription</keyword>
<reference evidence="6" key="1">
    <citation type="submission" date="2021-01" db="UniProtKB">
        <authorList>
            <consortium name="EnsemblMetazoa"/>
        </authorList>
    </citation>
    <scope>IDENTIFICATION</scope>
</reference>
<dbReference type="GO" id="GO:0003713">
    <property type="term" value="F:transcription coactivator activity"/>
    <property type="evidence" value="ECO:0007669"/>
    <property type="project" value="TreeGrafter"/>
</dbReference>
<dbReference type="CTD" id="9442"/>
<dbReference type="GO" id="GO:0016592">
    <property type="term" value="C:mediator complex"/>
    <property type="evidence" value="ECO:0007669"/>
    <property type="project" value="InterPro"/>
</dbReference>
<protein>
    <recommendedName>
        <fullName evidence="8">Mediator of RNA polymerase II transcription subunit 27</fullName>
    </recommendedName>
</protein>
<sequence>MMSIVSFRNLGSSIDHFSVYWRGVSFLDIVCRSLIEQVNLEAVRQALGAVRSVRSLVGKVFRTLAEGVRASHESEERERDQAFKGSLASALSQLHSKLRELESSAQNLGGASLGLGATSFLCQDPTLDRTSLYVDMVKAHRWLDRVHEYTHHMASILQQNNLKRSNNQVFCNKRRQRLPVPRGHNVPQPPVDQFLSTMQRGLTDMSIDIVRPCGQNAVLKVTLGRTLKAIIVLRGLLIEWVLIKGYTEELYTADDQLDLWTPSRFAVFQKVTEHASAAMLHFHVPSMHEVAVKSFLHWLHSYITLFSDVCRRCNRHLQNHFPPTWHCVRTCEAYHETCRP</sequence>
<comment type="subcellular location">
    <subcellularLocation>
        <location evidence="1">Nucleus</location>
    </subcellularLocation>
</comment>
<dbReference type="EnsemblMetazoa" id="XM_022815150">
    <property type="protein sequence ID" value="XP_022670885"/>
    <property type="gene ID" value="LOC111254379"/>
</dbReference>
<dbReference type="PANTHER" id="PTHR13130">
    <property type="entry name" value="34 KDA TRANSCRIPTIONAL CO-ACTIVATOR-RELATED"/>
    <property type="match status" value="1"/>
</dbReference>
<keyword evidence="5" id="KW-0539">Nucleus</keyword>
<dbReference type="Proteomes" id="UP000594260">
    <property type="component" value="Unplaced"/>
</dbReference>
<evidence type="ECO:0000313" key="6">
    <source>
        <dbReference type="EnsemblMetazoa" id="XP_022670885"/>
    </source>
</evidence>
<dbReference type="Pfam" id="PF11571">
    <property type="entry name" value="Med27"/>
    <property type="match status" value="1"/>
</dbReference>
<dbReference type="AlphaFoldDB" id="A0A7M7KUM4"/>
<name>A0A7M7KUM4_VARDE</name>
<accession>A0A7M7KUM4</accession>
<organism evidence="6 7">
    <name type="scientific">Varroa destructor</name>
    <name type="common">Honeybee mite</name>
    <dbReference type="NCBI Taxonomy" id="109461"/>
    <lineage>
        <taxon>Eukaryota</taxon>
        <taxon>Metazoa</taxon>
        <taxon>Ecdysozoa</taxon>
        <taxon>Arthropoda</taxon>
        <taxon>Chelicerata</taxon>
        <taxon>Arachnida</taxon>
        <taxon>Acari</taxon>
        <taxon>Parasitiformes</taxon>
        <taxon>Mesostigmata</taxon>
        <taxon>Gamasina</taxon>
        <taxon>Dermanyssoidea</taxon>
        <taxon>Varroidae</taxon>
        <taxon>Varroa</taxon>
    </lineage>
</organism>
<dbReference type="GO" id="GO:0006357">
    <property type="term" value="P:regulation of transcription by RNA polymerase II"/>
    <property type="evidence" value="ECO:0007669"/>
    <property type="project" value="TreeGrafter"/>
</dbReference>
<keyword evidence="7" id="KW-1185">Reference proteome</keyword>
<evidence type="ECO:0000256" key="2">
    <source>
        <dbReference type="ARBA" id="ARBA00008048"/>
    </source>
</evidence>